<dbReference type="RefSeq" id="WP_012871648.1">
    <property type="nucleotide sequence ID" value="NC_013523.1"/>
</dbReference>
<feature type="transmembrane region" description="Helical" evidence="1">
    <location>
        <begin position="281"/>
        <end position="304"/>
    </location>
</feature>
<organism evidence="2 3">
    <name type="scientific">Sphaerobacter thermophilus (strain ATCC 49802 / DSM 20745 / KCCM 41009 / NCIMB 13125 / S 6022)</name>
    <dbReference type="NCBI Taxonomy" id="479434"/>
    <lineage>
        <taxon>Bacteria</taxon>
        <taxon>Pseudomonadati</taxon>
        <taxon>Thermomicrobiota</taxon>
        <taxon>Thermomicrobia</taxon>
        <taxon>Sphaerobacterales</taxon>
        <taxon>Sphaerobacterineae</taxon>
        <taxon>Sphaerobacteraceae</taxon>
        <taxon>Sphaerobacter</taxon>
    </lineage>
</organism>
<evidence type="ECO:0000256" key="1">
    <source>
        <dbReference type="SAM" id="Phobius"/>
    </source>
</evidence>
<evidence type="ECO:0000313" key="3">
    <source>
        <dbReference type="Proteomes" id="UP000002027"/>
    </source>
</evidence>
<reference evidence="2 3" key="2">
    <citation type="journal article" date="2010" name="Stand. Genomic Sci.">
        <title>Complete genome sequence of Desulfohalobium retbaense type strain (HR(100)).</title>
        <authorList>
            <person name="Spring S."/>
            <person name="Nolan M."/>
            <person name="Lapidus A."/>
            <person name="Glavina Del Rio T."/>
            <person name="Copeland A."/>
            <person name="Tice H."/>
            <person name="Cheng J.F."/>
            <person name="Lucas S."/>
            <person name="Land M."/>
            <person name="Chen F."/>
            <person name="Bruce D."/>
            <person name="Goodwin L."/>
            <person name="Pitluck S."/>
            <person name="Ivanova N."/>
            <person name="Mavromatis K."/>
            <person name="Mikhailova N."/>
            <person name="Pati A."/>
            <person name="Chen A."/>
            <person name="Palaniappan K."/>
            <person name="Hauser L."/>
            <person name="Chang Y.J."/>
            <person name="Jeffries C.D."/>
            <person name="Munk C."/>
            <person name="Kiss H."/>
            <person name="Chain P."/>
            <person name="Han C."/>
            <person name="Brettin T."/>
            <person name="Detter J.C."/>
            <person name="Schuler E."/>
            <person name="Goker M."/>
            <person name="Rohde M."/>
            <person name="Bristow J."/>
            <person name="Eisen J.A."/>
            <person name="Markowitz V."/>
            <person name="Hugenholtz P."/>
            <person name="Kyrpides N.C."/>
            <person name="Klenk H.P."/>
        </authorList>
    </citation>
    <scope>NUCLEOTIDE SEQUENCE [LARGE SCALE GENOMIC DNA]</scope>
    <source>
        <strain evidence="3">ATCC 49802 / DSM 20745 / S 6022</strain>
    </source>
</reference>
<sequence>MQSQRRPSEADNQKLPGIIDTFGEAFALVVQRPYLALVPVLLDLYLWLGASLSVKPLADEAERWLRSLPNVDAEAIDQVVRFGENFDLFSLLGVSIPTLVGQLGRGAVAAVGDRLWLTDLPWWAIPPLAAALVVTGLIVGTLYLTGVAYLVRAQPFSRRFWRDAGRNAVRMLGFVVITILGAMLLILPVVFTSVLLMVIGINAVPLLVLLAWSAGMWLFFLLFFAQYAIVVSDVGPLRAIYLSYNVVRRNIWGAAGFIVVYFVISNGVPVALNLLTSSPVGVVLAMGGNAFIATGVIAAAMLFYRDRARALGQPGPLSHSPAGPAS</sequence>
<dbReference type="HOGENOM" id="CLU_942265_0_0_0"/>
<keyword evidence="1" id="KW-1133">Transmembrane helix</keyword>
<accession>D1C2Y4</accession>
<feature type="transmembrane region" description="Helical" evidence="1">
    <location>
        <begin position="251"/>
        <end position="275"/>
    </location>
</feature>
<keyword evidence="3" id="KW-1185">Reference proteome</keyword>
<dbReference type="EMBL" id="CP001823">
    <property type="protein sequence ID" value="ACZ38601.1"/>
    <property type="molecule type" value="Genomic_DNA"/>
</dbReference>
<keyword evidence="1" id="KW-0472">Membrane</keyword>
<dbReference type="KEGG" id="sti:Sthe_1165"/>
<keyword evidence="1" id="KW-0812">Transmembrane</keyword>
<feature type="transmembrane region" description="Helical" evidence="1">
    <location>
        <begin position="128"/>
        <end position="151"/>
    </location>
</feature>
<feature type="transmembrane region" description="Helical" evidence="1">
    <location>
        <begin position="172"/>
        <end position="201"/>
    </location>
</feature>
<reference evidence="3" key="1">
    <citation type="submission" date="2009-11" db="EMBL/GenBank/DDBJ databases">
        <title>The complete chromosome 1 of Sphaerobacter thermophilus DSM 20745.</title>
        <authorList>
            <person name="Lucas S."/>
            <person name="Copeland A."/>
            <person name="Lapidus A."/>
            <person name="Glavina del Rio T."/>
            <person name="Dalin E."/>
            <person name="Tice H."/>
            <person name="Bruce D."/>
            <person name="Goodwin L."/>
            <person name="Pitluck S."/>
            <person name="Kyrpides N."/>
            <person name="Mavromatis K."/>
            <person name="Ivanova N."/>
            <person name="Mikhailova N."/>
            <person name="LaButti K.M."/>
            <person name="Clum A."/>
            <person name="Sun H.I."/>
            <person name="Brettin T."/>
            <person name="Detter J.C."/>
            <person name="Han C."/>
            <person name="Larimer F."/>
            <person name="Land M."/>
            <person name="Hauser L."/>
            <person name="Markowitz V."/>
            <person name="Cheng J.F."/>
            <person name="Hugenholtz P."/>
            <person name="Woyke T."/>
            <person name="Wu D."/>
            <person name="Steenblock K."/>
            <person name="Schneider S."/>
            <person name="Pukall R."/>
            <person name="Goeker M."/>
            <person name="Klenk H.P."/>
            <person name="Eisen J.A."/>
        </authorList>
    </citation>
    <scope>NUCLEOTIDE SEQUENCE [LARGE SCALE GENOMIC DNA]</scope>
    <source>
        <strain evidence="3">ATCC 49802 / DSM 20745 / S 6022</strain>
    </source>
</reference>
<name>D1C2Y4_SPHTD</name>
<dbReference type="Proteomes" id="UP000002027">
    <property type="component" value="Chromosome 1"/>
</dbReference>
<proteinExistence type="predicted"/>
<dbReference type="eggNOG" id="ENOG503325F">
    <property type="taxonomic scope" value="Bacteria"/>
</dbReference>
<dbReference type="OrthoDB" id="153270at2"/>
<feature type="transmembrane region" description="Helical" evidence="1">
    <location>
        <begin position="207"/>
        <end position="230"/>
    </location>
</feature>
<dbReference type="InParanoid" id="D1C2Y4"/>
<protein>
    <submittedName>
        <fullName evidence="2">Uncharacterized protein</fullName>
    </submittedName>
</protein>
<gene>
    <name evidence="2" type="ordered locus">Sthe_1165</name>
</gene>
<dbReference type="AlphaFoldDB" id="D1C2Y4"/>
<evidence type="ECO:0000313" key="2">
    <source>
        <dbReference type="EMBL" id="ACZ38601.1"/>
    </source>
</evidence>
<dbReference type="STRING" id="479434.Sthe_1165"/>